<reference evidence="7 8" key="1">
    <citation type="submission" date="2017-01" db="EMBL/GenBank/DDBJ databases">
        <authorList>
            <person name="Mah S.A."/>
            <person name="Swanson W.J."/>
            <person name="Moy G.W."/>
            <person name="Vacquier V.D."/>
        </authorList>
    </citation>
    <scope>NUCLEOTIDE SEQUENCE [LARGE SCALE GENOMIC DNA]</scope>
    <source>
        <strain evidence="7 8">DSM 29590</strain>
    </source>
</reference>
<organism evidence="7 8">
    <name type="scientific">Roseovarius nanhaiticus</name>
    <dbReference type="NCBI Taxonomy" id="573024"/>
    <lineage>
        <taxon>Bacteria</taxon>
        <taxon>Pseudomonadati</taxon>
        <taxon>Pseudomonadota</taxon>
        <taxon>Alphaproteobacteria</taxon>
        <taxon>Rhodobacterales</taxon>
        <taxon>Roseobacteraceae</taxon>
        <taxon>Roseovarius</taxon>
    </lineage>
</organism>
<protein>
    <submittedName>
        <fullName evidence="7">Rhomboid family protein</fullName>
    </submittedName>
</protein>
<proteinExistence type="predicted"/>
<dbReference type="OrthoDB" id="7836448at2"/>
<evidence type="ECO:0000313" key="8">
    <source>
        <dbReference type="Proteomes" id="UP000186019"/>
    </source>
</evidence>
<feature type="transmembrane region" description="Helical" evidence="5">
    <location>
        <begin position="196"/>
        <end position="213"/>
    </location>
</feature>
<dbReference type="InterPro" id="IPR022764">
    <property type="entry name" value="Peptidase_S54_rhomboid_dom"/>
</dbReference>
<dbReference type="STRING" id="573024.SAMN05216208_1540"/>
<accession>A0A1N7EXC8</accession>
<keyword evidence="3 5" id="KW-1133">Transmembrane helix</keyword>
<evidence type="ECO:0000256" key="1">
    <source>
        <dbReference type="ARBA" id="ARBA00004141"/>
    </source>
</evidence>
<dbReference type="Pfam" id="PF01694">
    <property type="entry name" value="Rhomboid"/>
    <property type="match status" value="1"/>
</dbReference>
<sequence>MSHPDDSSPFNPLPPVVVLLFLAVIIPEIAFFLGSKGLIGGPSAIGWRQAMIQDYGFSGDILRWMVQNGIYPPDQLLRFVTYPFLHGGFTEMLFGAALLLAMGKFVGEVFRPMATLAAFIIPSICGALVYGLIARDNPWLYGAFPGIYGLIGAFTYLLWLKLGQQGGSQARAFVLIGFLMGAQLLFSLLFGGTLRWIADLTGFLTGFAASFVLRPGGWAKLRERLAQR</sequence>
<dbReference type="Proteomes" id="UP000186019">
    <property type="component" value="Unassembled WGS sequence"/>
</dbReference>
<evidence type="ECO:0000256" key="4">
    <source>
        <dbReference type="ARBA" id="ARBA00023136"/>
    </source>
</evidence>
<dbReference type="GO" id="GO:0016020">
    <property type="term" value="C:membrane"/>
    <property type="evidence" value="ECO:0007669"/>
    <property type="project" value="UniProtKB-SubCell"/>
</dbReference>
<keyword evidence="4 5" id="KW-0472">Membrane</keyword>
<evidence type="ECO:0000256" key="2">
    <source>
        <dbReference type="ARBA" id="ARBA00022692"/>
    </source>
</evidence>
<keyword evidence="2 5" id="KW-0812">Transmembrane</keyword>
<feature type="domain" description="Peptidase S54 rhomboid" evidence="6">
    <location>
        <begin position="74"/>
        <end position="214"/>
    </location>
</feature>
<feature type="transmembrane region" description="Helical" evidence="5">
    <location>
        <begin position="113"/>
        <end position="133"/>
    </location>
</feature>
<feature type="transmembrane region" description="Helical" evidence="5">
    <location>
        <begin position="79"/>
        <end position="101"/>
    </location>
</feature>
<dbReference type="RefSeq" id="WP_076530839.1">
    <property type="nucleotide sequence ID" value="NZ_CANNEL010000001.1"/>
</dbReference>
<dbReference type="InterPro" id="IPR035952">
    <property type="entry name" value="Rhomboid-like_sf"/>
</dbReference>
<evidence type="ECO:0000313" key="7">
    <source>
        <dbReference type="EMBL" id="SIR92714.1"/>
    </source>
</evidence>
<evidence type="ECO:0000259" key="6">
    <source>
        <dbReference type="Pfam" id="PF01694"/>
    </source>
</evidence>
<name>A0A1N7EXC8_9RHOB</name>
<feature type="transmembrane region" description="Helical" evidence="5">
    <location>
        <begin position="172"/>
        <end position="190"/>
    </location>
</feature>
<dbReference type="EMBL" id="FTNV01000001">
    <property type="protein sequence ID" value="SIR92714.1"/>
    <property type="molecule type" value="Genomic_DNA"/>
</dbReference>
<dbReference type="GO" id="GO:0004252">
    <property type="term" value="F:serine-type endopeptidase activity"/>
    <property type="evidence" value="ECO:0007669"/>
    <property type="project" value="InterPro"/>
</dbReference>
<comment type="subcellular location">
    <subcellularLocation>
        <location evidence="1">Membrane</location>
        <topology evidence="1">Multi-pass membrane protein</topology>
    </subcellularLocation>
</comment>
<evidence type="ECO:0000256" key="5">
    <source>
        <dbReference type="SAM" id="Phobius"/>
    </source>
</evidence>
<dbReference type="AlphaFoldDB" id="A0A1N7EXC8"/>
<dbReference type="SUPFAM" id="SSF144091">
    <property type="entry name" value="Rhomboid-like"/>
    <property type="match status" value="1"/>
</dbReference>
<dbReference type="Gene3D" id="1.20.1540.10">
    <property type="entry name" value="Rhomboid-like"/>
    <property type="match status" value="1"/>
</dbReference>
<feature type="transmembrane region" description="Helical" evidence="5">
    <location>
        <begin position="139"/>
        <end position="160"/>
    </location>
</feature>
<evidence type="ECO:0000256" key="3">
    <source>
        <dbReference type="ARBA" id="ARBA00022989"/>
    </source>
</evidence>
<keyword evidence="8" id="KW-1185">Reference proteome</keyword>
<gene>
    <name evidence="7" type="ORF">SAMN05421666_0595</name>
</gene>
<feature type="transmembrane region" description="Helical" evidence="5">
    <location>
        <begin position="12"/>
        <end position="33"/>
    </location>
</feature>